<dbReference type="AlphaFoldDB" id="X1N4Y6"/>
<sequence>GAFQIKGSLKMDYPDGGQTWVVGEKQTITWTATGMILNVDLKFSQPTVEDIVLGTPSGAGQHSWDDSGNWTVPDDWKIANNVKVKVINTADSTVFSESGVITITGKLQVTQPIVTDEWTVGSTQAVYWDVIGPLNDLVTVEYLKANGDWGIIMENCSCVDPGSYFVSWPGGVADVITDTAYVRVRMSNPPSAWKAPTALSAPFKIRGKVVVGRPLLNEAYSVYNAPVQQATFPITWTYVGTTPPTQIN</sequence>
<accession>X1N4Y6</accession>
<name>X1N4Y6_9ZZZZ</name>
<proteinExistence type="predicted"/>
<feature type="non-terminal residue" evidence="1">
    <location>
        <position position="1"/>
    </location>
</feature>
<feature type="non-terminal residue" evidence="1">
    <location>
        <position position="248"/>
    </location>
</feature>
<reference evidence="1" key="1">
    <citation type="journal article" date="2014" name="Front. Microbiol.">
        <title>High frequency of phylogenetically diverse reductive dehalogenase-homologous genes in deep subseafloor sedimentary metagenomes.</title>
        <authorList>
            <person name="Kawai M."/>
            <person name="Futagami T."/>
            <person name="Toyoda A."/>
            <person name="Takaki Y."/>
            <person name="Nishi S."/>
            <person name="Hori S."/>
            <person name="Arai W."/>
            <person name="Tsubouchi T."/>
            <person name="Morono Y."/>
            <person name="Uchiyama I."/>
            <person name="Ito T."/>
            <person name="Fujiyama A."/>
            <person name="Inagaki F."/>
            <person name="Takami H."/>
        </authorList>
    </citation>
    <scope>NUCLEOTIDE SEQUENCE</scope>
    <source>
        <strain evidence="1">Expedition CK06-06</strain>
    </source>
</reference>
<dbReference type="EMBL" id="BARV01032884">
    <property type="protein sequence ID" value="GAI39067.1"/>
    <property type="molecule type" value="Genomic_DNA"/>
</dbReference>
<comment type="caution">
    <text evidence="1">The sequence shown here is derived from an EMBL/GenBank/DDBJ whole genome shotgun (WGS) entry which is preliminary data.</text>
</comment>
<organism evidence="1">
    <name type="scientific">marine sediment metagenome</name>
    <dbReference type="NCBI Taxonomy" id="412755"/>
    <lineage>
        <taxon>unclassified sequences</taxon>
        <taxon>metagenomes</taxon>
        <taxon>ecological metagenomes</taxon>
    </lineage>
</organism>
<evidence type="ECO:0000313" key="1">
    <source>
        <dbReference type="EMBL" id="GAI39067.1"/>
    </source>
</evidence>
<protein>
    <submittedName>
        <fullName evidence="1">Uncharacterized protein</fullName>
    </submittedName>
</protein>
<gene>
    <name evidence="1" type="ORF">S06H3_51780</name>
</gene>